<evidence type="ECO:0000256" key="2">
    <source>
        <dbReference type="ARBA" id="ARBA00022475"/>
    </source>
</evidence>
<dbReference type="HOGENOM" id="CLU_054944_0_1_5"/>
<dbReference type="AlphaFoldDB" id="W8SRD6"/>
<organism evidence="7 8">
    <name type="scientific">Roseicyclus elongatus DSM 19469</name>
    <dbReference type="NCBI Taxonomy" id="1294273"/>
    <lineage>
        <taxon>Bacteria</taxon>
        <taxon>Pseudomonadati</taxon>
        <taxon>Pseudomonadota</taxon>
        <taxon>Alphaproteobacteria</taxon>
        <taxon>Rhodobacterales</taxon>
        <taxon>Roseobacteraceae</taxon>
        <taxon>Roseicyclus</taxon>
    </lineage>
</organism>
<comment type="subcellular location">
    <subcellularLocation>
        <location evidence="1">Cell membrane</location>
        <topology evidence="1">Multi-pass membrane protein</topology>
    </subcellularLocation>
</comment>
<evidence type="ECO:0000256" key="1">
    <source>
        <dbReference type="ARBA" id="ARBA00004651"/>
    </source>
</evidence>
<keyword evidence="8" id="KW-1185">Reference proteome</keyword>
<gene>
    <name evidence="7" type="ORF">roselon_02792</name>
</gene>
<feature type="transmembrane region" description="Helical" evidence="6">
    <location>
        <begin position="53"/>
        <end position="73"/>
    </location>
</feature>
<keyword evidence="4 6" id="KW-1133">Transmembrane helix</keyword>
<dbReference type="STRING" id="1294273.roselon_02792"/>
<dbReference type="Pfam" id="PF09678">
    <property type="entry name" value="Caa3_CtaG"/>
    <property type="match status" value="1"/>
</dbReference>
<dbReference type="eggNOG" id="COG3336">
    <property type="taxonomic scope" value="Bacteria"/>
</dbReference>
<evidence type="ECO:0000256" key="5">
    <source>
        <dbReference type="ARBA" id="ARBA00023136"/>
    </source>
</evidence>
<keyword evidence="2" id="KW-1003">Cell membrane</keyword>
<name>W8SRD6_9RHOB</name>
<feature type="transmembrane region" description="Helical" evidence="6">
    <location>
        <begin position="104"/>
        <end position="121"/>
    </location>
</feature>
<evidence type="ECO:0000256" key="6">
    <source>
        <dbReference type="SAM" id="Phobius"/>
    </source>
</evidence>
<evidence type="ECO:0000313" key="8">
    <source>
        <dbReference type="Proteomes" id="UP000019593"/>
    </source>
</evidence>
<accession>W8SRD6</accession>
<feature type="transmembrane region" description="Helical" evidence="6">
    <location>
        <begin position="79"/>
        <end position="97"/>
    </location>
</feature>
<feature type="transmembrane region" description="Helical" evidence="6">
    <location>
        <begin position="133"/>
        <end position="150"/>
    </location>
</feature>
<feature type="transmembrane region" description="Helical" evidence="6">
    <location>
        <begin position="162"/>
        <end position="184"/>
    </location>
</feature>
<reference evidence="7 8" key="1">
    <citation type="submission" date="2013-03" db="EMBL/GenBank/DDBJ databases">
        <authorList>
            <person name="Fiebig A."/>
            <person name="Goeker M."/>
            <person name="Klenk H.-P.P."/>
        </authorList>
    </citation>
    <scope>NUCLEOTIDE SEQUENCE [LARGE SCALE GENOMIC DNA]</scope>
    <source>
        <strain evidence="8">DSM 19469</strain>
    </source>
</reference>
<evidence type="ECO:0000256" key="3">
    <source>
        <dbReference type="ARBA" id="ARBA00022692"/>
    </source>
</evidence>
<dbReference type="GO" id="GO:0005886">
    <property type="term" value="C:plasma membrane"/>
    <property type="evidence" value="ECO:0007669"/>
    <property type="project" value="UniProtKB-SubCell"/>
</dbReference>
<dbReference type="PATRIC" id="fig|1294273.3.peg.2755"/>
<dbReference type="Proteomes" id="UP000019593">
    <property type="component" value="Chromosome"/>
</dbReference>
<sequence length="240" mass="26167">MEDTMDTYIPFCGAPPLPAELWSRWTLEPTLLIGLALVWVLGWRIAENRLRFAMAWGLVTVLFVSPLCAASIALFSARVGQHILLTLVAAPLLAAALPRLRWPPLPFAALFAGLFWVWHAPAPYQATLESDGAYWAMHISLFAAATLLFATMRARPERALPAAALTGAQLTLYATLLTLAPAAWHGWHIATTPPYGLTALADQQLAGALMWVAGGALFLTSIANLTLRFFRDTHPDRPTS</sequence>
<evidence type="ECO:0000313" key="7">
    <source>
        <dbReference type="EMBL" id="AHM05090.1"/>
    </source>
</evidence>
<keyword evidence="5 6" id="KW-0472">Membrane</keyword>
<feature type="transmembrane region" description="Helical" evidence="6">
    <location>
        <begin position="204"/>
        <end position="227"/>
    </location>
</feature>
<dbReference type="KEGG" id="red:roselon_02792"/>
<keyword evidence="3 6" id="KW-0812">Transmembrane</keyword>
<dbReference type="InterPro" id="IPR019108">
    <property type="entry name" value="Caa3_assmbl_CtaG-rel"/>
</dbReference>
<evidence type="ECO:0008006" key="9">
    <source>
        <dbReference type="Google" id="ProtNLM"/>
    </source>
</evidence>
<feature type="transmembrane region" description="Helical" evidence="6">
    <location>
        <begin position="25"/>
        <end position="46"/>
    </location>
</feature>
<evidence type="ECO:0000256" key="4">
    <source>
        <dbReference type="ARBA" id="ARBA00022989"/>
    </source>
</evidence>
<proteinExistence type="predicted"/>
<dbReference type="EMBL" id="CP004372">
    <property type="protein sequence ID" value="AHM05090.1"/>
    <property type="molecule type" value="Genomic_DNA"/>
</dbReference>
<protein>
    <recommendedName>
        <fullName evidence="9">Cytochrome c oxidase assembly protein</fullName>
    </recommendedName>
</protein>